<protein>
    <submittedName>
        <fullName evidence="1">Uncharacterized protein</fullName>
    </submittedName>
</protein>
<keyword evidence="2" id="KW-1185">Reference proteome</keyword>
<name>A0AA39MMI2_9AGAR</name>
<gene>
    <name evidence="1" type="ORF">EV421DRAFT_2037474</name>
</gene>
<dbReference type="EMBL" id="JAUEPT010000039">
    <property type="protein sequence ID" value="KAK0439189.1"/>
    <property type="molecule type" value="Genomic_DNA"/>
</dbReference>
<dbReference type="Proteomes" id="UP001175226">
    <property type="component" value="Unassembled WGS sequence"/>
</dbReference>
<reference evidence="1" key="1">
    <citation type="submission" date="2023-06" db="EMBL/GenBank/DDBJ databases">
        <authorList>
            <consortium name="Lawrence Berkeley National Laboratory"/>
            <person name="Ahrendt S."/>
            <person name="Sahu N."/>
            <person name="Indic B."/>
            <person name="Wong-Bajracharya J."/>
            <person name="Merenyi Z."/>
            <person name="Ke H.-M."/>
            <person name="Monk M."/>
            <person name="Kocsube S."/>
            <person name="Drula E."/>
            <person name="Lipzen A."/>
            <person name="Balint B."/>
            <person name="Henrissat B."/>
            <person name="Andreopoulos B."/>
            <person name="Martin F.M."/>
            <person name="Harder C.B."/>
            <person name="Rigling D."/>
            <person name="Ford K.L."/>
            <person name="Foster G.D."/>
            <person name="Pangilinan J."/>
            <person name="Papanicolaou A."/>
            <person name="Barry K."/>
            <person name="LaButti K."/>
            <person name="Viragh M."/>
            <person name="Koriabine M."/>
            <person name="Yan M."/>
            <person name="Riley R."/>
            <person name="Champramary S."/>
            <person name="Plett K.L."/>
            <person name="Tsai I.J."/>
            <person name="Slot J."/>
            <person name="Sipos G."/>
            <person name="Plett J."/>
            <person name="Nagy L.G."/>
            <person name="Grigoriev I.V."/>
        </authorList>
    </citation>
    <scope>NUCLEOTIDE SEQUENCE</scope>
    <source>
        <strain evidence="1">FPL87.14</strain>
    </source>
</reference>
<organism evidence="1 2">
    <name type="scientific">Armillaria borealis</name>
    <dbReference type="NCBI Taxonomy" id="47425"/>
    <lineage>
        <taxon>Eukaryota</taxon>
        <taxon>Fungi</taxon>
        <taxon>Dikarya</taxon>
        <taxon>Basidiomycota</taxon>
        <taxon>Agaricomycotina</taxon>
        <taxon>Agaricomycetes</taxon>
        <taxon>Agaricomycetidae</taxon>
        <taxon>Agaricales</taxon>
        <taxon>Marasmiineae</taxon>
        <taxon>Physalacriaceae</taxon>
        <taxon>Armillaria</taxon>
    </lineage>
</organism>
<proteinExistence type="predicted"/>
<evidence type="ECO:0000313" key="2">
    <source>
        <dbReference type="Proteomes" id="UP001175226"/>
    </source>
</evidence>
<dbReference type="AlphaFoldDB" id="A0AA39MMI2"/>
<evidence type="ECO:0000313" key="1">
    <source>
        <dbReference type="EMBL" id="KAK0439189.1"/>
    </source>
</evidence>
<sequence>MTLAASFHCTVTVMSPITPLFNLVPIAPSSEPSDSAIKIVQRAYQTVFGKDVPVLDQDDHLLLWTQICSSPGVPDSIVEESRRILPSLPDLTWKTVARVVGLDSSRGDYQLSGKPIQTLYLPEKLIEELLNSAYWRKHWNGKRQHVQLGSLAVKTILNKLGLCHDLFRSEPSFKFEMRIADNAALPILESERSEPSDISEVCAQTIVEATCLAASNSRLGYSYPIHVVVTGLYETRFYTYDPSAKKFHIRGYFRVESFGNERDIDRDSTEVRESLLLRMLVVLTRDLFSLMMEAYHDYVQARISLFPDTETKVCERALELIEEGRTLLSNKQGTPEERKSGLKKLSTSALVLPWGKMRFTEEEMRVEDEEIARIMSSDIFPFIGHPGSKIY</sequence>
<comment type="caution">
    <text evidence="1">The sequence shown here is derived from an EMBL/GenBank/DDBJ whole genome shotgun (WGS) entry which is preliminary data.</text>
</comment>
<accession>A0AA39MMI2</accession>